<feature type="region of interest" description="Disordered" evidence="2">
    <location>
        <begin position="306"/>
        <end position="349"/>
    </location>
</feature>
<reference evidence="3" key="2">
    <citation type="journal article" date="2023" name="BMC Genomics">
        <title>Pest status, molecular evolution, and epigenetic factors derived from the genome assembly of Frankliniella fusca, a thysanopteran phytovirus vector.</title>
        <authorList>
            <person name="Catto M.A."/>
            <person name="Labadie P.E."/>
            <person name="Jacobson A.L."/>
            <person name="Kennedy G.G."/>
            <person name="Srinivasan R."/>
            <person name="Hunt B.G."/>
        </authorList>
    </citation>
    <scope>NUCLEOTIDE SEQUENCE</scope>
    <source>
        <strain evidence="3">PL_HMW_Pooled</strain>
    </source>
</reference>
<feature type="region of interest" description="Disordered" evidence="2">
    <location>
        <begin position="715"/>
        <end position="757"/>
    </location>
</feature>
<feature type="region of interest" description="Disordered" evidence="2">
    <location>
        <begin position="263"/>
        <end position="286"/>
    </location>
</feature>
<evidence type="ECO:0000313" key="4">
    <source>
        <dbReference type="Proteomes" id="UP001219518"/>
    </source>
</evidence>
<feature type="compositionally biased region" description="Basic and acidic residues" evidence="2">
    <location>
        <begin position="474"/>
        <end position="483"/>
    </location>
</feature>
<dbReference type="EMBL" id="JAHWGI010000101">
    <property type="protein sequence ID" value="KAK3909476.1"/>
    <property type="molecule type" value="Genomic_DNA"/>
</dbReference>
<feature type="compositionally biased region" description="Pro residues" evidence="2">
    <location>
        <begin position="722"/>
        <end position="751"/>
    </location>
</feature>
<keyword evidence="4" id="KW-1185">Reference proteome</keyword>
<reference evidence="3" key="1">
    <citation type="submission" date="2021-07" db="EMBL/GenBank/DDBJ databases">
        <authorList>
            <person name="Catto M.A."/>
            <person name="Jacobson A."/>
            <person name="Kennedy G."/>
            <person name="Labadie P."/>
            <person name="Hunt B.G."/>
            <person name="Srinivasan R."/>
        </authorList>
    </citation>
    <scope>NUCLEOTIDE SEQUENCE</scope>
    <source>
        <strain evidence="3">PL_HMW_Pooled</strain>
        <tissue evidence="3">Head</tissue>
    </source>
</reference>
<evidence type="ECO:0000256" key="2">
    <source>
        <dbReference type="SAM" id="MobiDB-lite"/>
    </source>
</evidence>
<keyword evidence="1" id="KW-0175">Coiled coil</keyword>
<comment type="caution">
    <text evidence="3">The sequence shown here is derived from an EMBL/GenBank/DDBJ whole genome shotgun (WGS) entry which is preliminary data.</text>
</comment>
<feature type="region of interest" description="Disordered" evidence="2">
    <location>
        <begin position="603"/>
        <end position="673"/>
    </location>
</feature>
<feature type="coiled-coil region" evidence="1">
    <location>
        <begin position="540"/>
        <end position="574"/>
    </location>
</feature>
<accession>A0AAE1GU96</accession>
<feature type="compositionally biased region" description="Acidic residues" evidence="2">
    <location>
        <begin position="275"/>
        <end position="286"/>
    </location>
</feature>
<proteinExistence type="predicted"/>
<feature type="non-terminal residue" evidence="3">
    <location>
        <position position="1"/>
    </location>
</feature>
<gene>
    <name evidence="3" type="ORF">KUF71_003908</name>
</gene>
<feature type="compositionally biased region" description="Basic and acidic residues" evidence="2">
    <location>
        <begin position="623"/>
        <end position="638"/>
    </location>
</feature>
<dbReference type="AlphaFoldDB" id="A0AAE1GU96"/>
<feature type="compositionally biased region" description="Low complexity" evidence="2">
    <location>
        <begin position="138"/>
        <end position="150"/>
    </location>
</feature>
<name>A0AAE1GU96_9NEOP</name>
<feature type="compositionally biased region" description="Basic and acidic residues" evidence="2">
    <location>
        <begin position="645"/>
        <end position="665"/>
    </location>
</feature>
<feature type="compositionally biased region" description="Basic residues" evidence="2">
    <location>
        <begin position="454"/>
        <end position="473"/>
    </location>
</feature>
<evidence type="ECO:0000256" key="1">
    <source>
        <dbReference type="SAM" id="Coils"/>
    </source>
</evidence>
<organism evidence="3 4">
    <name type="scientific">Frankliniella fusca</name>
    <dbReference type="NCBI Taxonomy" id="407009"/>
    <lineage>
        <taxon>Eukaryota</taxon>
        <taxon>Metazoa</taxon>
        <taxon>Ecdysozoa</taxon>
        <taxon>Arthropoda</taxon>
        <taxon>Hexapoda</taxon>
        <taxon>Insecta</taxon>
        <taxon>Pterygota</taxon>
        <taxon>Neoptera</taxon>
        <taxon>Paraneoptera</taxon>
        <taxon>Thysanoptera</taxon>
        <taxon>Terebrantia</taxon>
        <taxon>Thripoidea</taxon>
        <taxon>Thripidae</taxon>
        <taxon>Frankliniella</taxon>
    </lineage>
</organism>
<evidence type="ECO:0000313" key="3">
    <source>
        <dbReference type="EMBL" id="KAK3909476.1"/>
    </source>
</evidence>
<feature type="region of interest" description="Disordered" evidence="2">
    <location>
        <begin position="216"/>
        <end position="248"/>
    </location>
</feature>
<protein>
    <submittedName>
        <fullName evidence="3">Kinesin-like protein KIF23</fullName>
    </submittedName>
</protein>
<feature type="region of interest" description="Disordered" evidence="2">
    <location>
        <begin position="450"/>
        <end position="483"/>
    </location>
</feature>
<feature type="region of interest" description="Disordered" evidence="2">
    <location>
        <begin position="136"/>
        <end position="160"/>
    </location>
</feature>
<feature type="compositionally biased region" description="Polar residues" evidence="2">
    <location>
        <begin position="311"/>
        <end position="337"/>
    </location>
</feature>
<sequence length="872" mass="96421">MALLNCLQRPEDPGGFAQAHGDHALCDSNAVGVLPGIAASDALFWEDKCHALLRELGAAHVVSQAMVRDFDATLQNKELEWQQRLSERERCREERANALKQLRECEQQWKNERAELQMEERARAAFGKVMARNRDLQQRLQEQQEQQEPPETSEKGVQAESGARCLSRAVQCGPVRLCHKSTATARPVRQLHRGTCTDVLHAVVRVDVGVQGAVGGAGDPAACLRQDTTPGAATGAEPPQPPREVPTENLLDVSVDRLDELLRPQQERPAAPPTDEPESPDTGGLEDLEGVLTAVRARLVSALESHLAQRSRLSCTATQTDTPSTGADEQPVTTHQPLPTKDDEDSMQVDLEDGGHRGARERVQYRSQETQVCSGEVQLEGHHNRRATQQHSQGTQAGSELRRELVEYLQGTLSLERHALAKLNCSLTGMTPGLLRRCAPKRLARQLPVSCESRHRRCPPRPTRGSRHHRPPVRGRERGPESWRPREWRRLRDRVRRQIWQRASVEGLVRPVTSVTPSPGPAHRHLQGLSRHCLRTVRSRAALRLRAAHLAARLQEAEEERRSARSHIEFLQRRLQQLIQCSAVNARDLAALRSVHEKLTGQLSADHKQAGLGQGETPPLADKQGKKQETSGDSEEKVVTPGRGGTDRSDKSGSKWSEEQLDHTPTRLVEGVPDDRELTEVIAHLTPITRAALPVPYPKFDRGLPPPPARRVGSCCWSASGRPPPPPPSPAPPPGPPPGCAPAAPAAPPNTPREALPSPLRAHVQRTLSRECAARLHAQSLAHQQHLQALRAEHHRHVQSLNAAHLQAVGKLMDQHVMALSRAREQLRAEVRAEVQRELRRDMRAVVARSTADLEALHQAELNSILRSSSDP</sequence>
<dbReference type="Proteomes" id="UP001219518">
    <property type="component" value="Unassembled WGS sequence"/>
</dbReference>